<reference evidence="1 2" key="2">
    <citation type="submission" date="2021-10" db="EMBL/GenBank/DDBJ databases">
        <authorList>
            <person name="Piombo E."/>
        </authorList>
    </citation>
    <scope>NUCLEOTIDE SEQUENCE [LARGE SCALE GENOMIC DNA]</scope>
</reference>
<evidence type="ECO:0000313" key="2">
    <source>
        <dbReference type="Proteomes" id="UP000754883"/>
    </source>
</evidence>
<protein>
    <submittedName>
        <fullName evidence="1">Uncharacterized protein</fullName>
    </submittedName>
</protein>
<gene>
    <name evidence="1" type="ORF">CBYS24578_00004046</name>
</gene>
<keyword evidence="2" id="KW-1185">Reference proteome</keyword>
<sequence length="127" mass="14154">MDMARCLETHLAYKVWIAFLRGEFAVVVNTLFAPGTHVSSRTATESQYRKILHWLEDTDSRRVPISTPPHPRFVVVAQKYVDLPAAWGELAGGGSGQDKRLSPTGSLVLRGSMIKEVQISLVWLVVH</sequence>
<proteinExistence type="predicted"/>
<name>A0A9N9UM63_9HYPO</name>
<dbReference type="EMBL" id="CABFNO020001536">
    <property type="protein sequence ID" value="CAG9995969.1"/>
    <property type="molecule type" value="Genomic_DNA"/>
</dbReference>
<dbReference type="Proteomes" id="UP000754883">
    <property type="component" value="Unassembled WGS sequence"/>
</dbReference>
<accession>A0A9N9UM63</accession>
<reference evidence="2" key="1">
    <citation type="submission" date="2019-06" db="EMBL/GenBank/DDBJ databases">
        <authorList>
            <person name="Broberg M."/>
        </authorList>
    </citation>
    <scope>NUCLEOTIDE SEQUENCE [LARGE SCALE GENOMIC DNA]</scope>
</reference>
<evidence type="ECO:0000313" key="1">
    <source>
        <dbReference type="EMBL" id="CAG9995969.1"/>
    </source>
</evidence>
<dbReference type="AlphaFoldDB" id="A0A9N9UM63"/>
<organism evidence="1 2">
    <name type="scientific">Clonostachys byssicola</name>
    <dbReference type="NCBI Taxonomy" id="160290"/>
    <lineage>
        <taxon>Eukaryota</taxon>
        <taxon>Fungi</taxon>
        <taxon>Dikarya</taxon>
        <taxon>Ascomycota</taxon>
        <taxon>Pezizomycotina</taxon>
        <taxon>Sordariomycetes</taxon>
        <taxon>Hypocreomycetidae</taxon>
        <taxon>Hypocreales</taxon>
        <taxon>Bionectriaceae</taxon>
        <taxon>Clonostachys</taxon>
    </lineage>
</organism>
<comment type="caution">
    <text evidence="1">The sequence shown here is derived from an EMBL/GenBank/DDBJ whole genome shotgun (WGS) entry which is preliminary data.</text>
</comment>